<dbReference type="PANTHER" id="PTHR47331">
    <property type="entry name" value="PHD-TYPE DOMAIN-CONTAINING PROTEIN"/>
    <property type="match status" value="1"/>
</dbReference>
<accession>A0A2B4R5W8</accession>
<proteinExistence type="predicted"/>
<dbReference type="GO" id="GO:0003676">
    <property type="term" value="F:nucleic acid binding"/>
    <property type="evidence" value="ECO:0007669"/>
    <property type="project" value="InterPro"/>
</dbReference>
<dbReference type="PROSITE" id="PS50994">
    <property type="entry name" value="INTEGRASE"/>
    <property type="match status" value="1"/>
</dbReference>
<gene>
    <name evidence="3" type="ORF">AWC38_SpisGene24405</name>
</gene>
<keyword evidence="4" id="KW-1185">Reference proteome</keyword>
<evidence type="ECO:0000259" key="2">
    <source>
        <dbReference type="PROSITE" id="PS50994"/>
    </source>
</evidence>
<comment type="caution">
    <text evidence="3">The sequence shown here is derived from an EMBL/GenBank/DDBJ whole genome shotgun (WGS) entry which is preliminary data.</text>
</comment>
<dbReference type="GO" id="GO:0015074">
    <property type="term" value="P:DNA integration"/>
    <property type="evidence" value="ECO:0007669"/>
    <property type="project" value="InterPro"/>
</dbReference>
<dbReference type="Pfam" id="PF18701">
    <property type="entry name" value="DUF5641"/>
    <property type="match status" value="1"/>
</dbReference>
<dbReference type="AlphaFoldDB" id="A0A2B4R5W8"/>
<dbReference type="InterPro" id="IPR036397">
    <property type="entry name" value="RNaseH_sf"/>
</dbReference>
<dbReference type="Pfam" id="PF05380">
    <property type="entry name" value="Peptidase_A17"/>
    <property type="match status" value="1"/>
</dbReference>
<protein>
    <recommendedName>
        <fullName evidence="2">Integrase catalytic domain-containing protein</fullName>
    </recommendedName>
</protein>
<dbReference type="EMBL" id="LSMT01001929">
    <property type="protein sequence ID" value="PFX11757.1"/>
    <property type="molecule type" value="Genomic_DNA"/>
</dbReference>
<dbReference type="Gene3D" id="3.30.420.10">
    <property type="entry name" value="Ribonuclease H-like superfamily/Ribonuclease H"/>
    <property type="match status" value="1"/>
</dbReference>
<reference evidence="4" key="1">
    <citation type="journal article" date="2017" name="bioRxiv">
        <title>Comparative analysis of the genomes of Stylophora pistillata and Acropora digitifera provides evidence for extensive differences between species of corals.</title>
        <authorList>
            <person name="Voolstra C.R."/>
            <person name="Li Y."/>
            <person name="Liew Y.J."/>
            <person name="Baumgarten S."/>
            <person name="Zoccola D."/>
            <person name="Flot J.-F."/>
            <person name="Tambutte S."/>
            <person name="Allemand D."/>
            <person name="Aranda M."/>
        </authorList>
    </citation>
    <scope>NUCLEOTIDE SEQUENCE [LARGE SCALE GENOMIC DNA]</scope>
</reference>
<dbReference type="SUPFAM" id="SSF53098">
    <property type="entry name" value="Ribonuclease H-like"/>
    <property type="match status" value="1"/>
</dbReference>
<sequence>MLPGKEFERNVMLLTQTSQVDYEELCKLDVLGLQDPGDQSQAAVFEEFEEQLIRSSEGWYEITLPWKANHPPLPSKKEGSLKRLHSLNRKLQCEGLTEEYGAIIQEQLAEGVVEKAPLVAQSKEFYIPHKSVVRKTAEATKMRIVYDASARETPDSPSLNDCLHPGPVLQNRLWDILIQQRGGQNVPQGRLRKEVAKEIMTDASFVLHKWHSNEPQLEDRPQSTPHEEQSYAKQQLQAQSSKSKLLGVKWNKEDDTIAVQLPETSDKPTKRGVLAKLAKVYDPLGLASPTTLQGKQIFREICDSKASWDSTIPDVLRMQFQRWEESLPAEVTTSRPIAPYHEATDGLELHAFGDASTYGIGAAVYSVVHQRRGVTQTVVTARARLAKKDMTIPRLELVSAHMSANLVTNVRNALQDLPEPTVYGWLDSTVALHWILGNGQYRQFVANRVRKIREHPEIRWRHVPTLDNPVDLASWGGQVTNAVLWWNGSTWLSDPRKWPENLVTAKSPASKEEAKASKEVLNLVQGKPSQDHNEFDELLERNDLRRTLLVHAWVRRFTTHSWGTRMHGRIQGKHPVYLPADAIFTKKLVQRIHTETLHGGMSLTMAAIREEFWIQTLRKLVKSARSTCWGWKRFRALSVTAPLPGLLPTKRTNIRGAFEVIGTDFAGPILYKLRNKTEGKAYLVIFSCSLSRAVHLELVTNLETSKFLSCLRQLIARRGRPSVIYSDNGSTFVKAAKWLKQARGDEEYNGFLESHDIQWRFNLSRAPWWGGQFERLIGIVKTAMYKRSSQPPERPACQIHDKDLRRRAKFLKSCKDQLWNRWQSEYLTALRERDNLVHKTAKYQVRVEEAVIVRSDSKNRGKWPLAIVEATYPGPDGHTRAVQPRTSKGVIQRPVQHLYPLDLQSEPRVTQPAVLEQQLKPPETI</sequence>
<feature type="region of interest" description="Disordered" evidence="1">
    <location>
        <begin position="210"/>
        <end position="231"/>
    </location>
</feature>
<dbReference type="OrthoDB" id="5984891at2759"/>
<dbReference type="InterPro" id="IPR040676">
    <property type="entry name" value="DUF5641"/>
</dbReference>
<dbReference type="Proteomes" id="UP000225706">
    <property type="component" value="Unassembled WGS sequence"/>
</dbReference>
<organism evidence="3 4">
    <name type="scientific">Stylophora pistillata</name>
    <name type="common">Smooth cauliflower coral</name>
    <dbReference type="NCBI Taxonomy" id="50429"/>
    <lineage>
        <taxon>Eukaryota</taxon>
        <taxon>Metazoa</taxon>
        <taxon>Cnidaria</taxon>
        <taxon>Anthozoa</taxon>
        <taxon>Hexacorallia</taxon>
        <taxon>Scleractinia</taxon>
        <taxon>Astrocoeniina</taxon>
        <taxon>Pocilloporidae</taxon>
        <taxon>Stylophora</taxon>
    </lineage>
</organism>
<dbReference type="InterPro" id="IPR008042">
    <property type="entry name" value="Retrotrans_Pao"/>
</dbReference>
<feature type="domain" description="Integrase catalytic" evidence="2">
    <location>
        <begin position="644"/>
        <end position="781"/>
    </location>
</feature>
<feature type="compositionally biased region" description="Basic and acidic residues" evidence="1">
    <location>
        <begin position="217"/>
        <end position="230"/>
    </location>
</feature>
<dbReference type="InterPro" id="IPR001584">
    <property type="entry name" value="Integrase_cat-core"/>
</dbReference>
<dbReference type="STRING" id="50429.A0A2B4R5W8"/>
<name>A0A2B4R5W8_STYPI</name>
<evidence type="ECO:0000313" key="4">
    <source>
        <dbReference type="Proteomes" id="UP000225706"/>
    </source>
</evidence>
<dbReference type="Pfam" id="PF00665">
    <property type="entry name" value="rve"/>
    <property type="match status" value="1"/>
</dbReference>
<evidence type="ECO:0000256" key="1">
    <source>
        <dbReference type="SAM" id="MobiDB-lite"/>
    </source>
</evidence>
<evidence type="ECO:0000313" key="3">
    <source>
        <dbReference type="EMBL" id="PFX11757.1"/>
    </source>
</evidence>
<dbReference type="InterPro" id="IPR012337">
    <property type="entry name" value="RNaseH-like_sf"/>
</dbReference>